<dbReference type="GO" id="GO:0005886">
    <property type="term" value="C:plasma membrane"/>
    <property type="evidence" value="ECO:0007669"/>
    <property type="project" value="UniProtKB-SubCell"/>
</dbReference>
<evidence type="ECO:0000256" key="1">
    <source>
        <dbReference type="ARBA" id="ARBA00004609"/>
    </source>
</evidence>
<keyword evidence="3" id="KW-0336">GPI-anchor</keyword>
<evidence type="ECO:0000256" key="10">
    <source>
        <dbReference type="SAM" id="SignalP"/>
    </source>
</evidence>
<evidence type="ECO:0000313" key="13">
    <source>
        <dbReference type="RefSeq" id="XP_018478277.1"/>
    </source>
</evidence>
<keyword evidence="4 10" id="KW-0732">Signal</keyword>
<dbReference type="Pfam" id="PF07983">
    <property type="entry name" value="X8"/>
    <property type="match status" value="1"/>
</dbReference>
<dbReference type="PANTHER" id="PTHR31044:SF146">
    <property type="entry name" value="CARBOHYDRATE-BINDING X8 DOMAIN SUPERFAMILY PROTEIN"/>
    <property type="match status" value="1"/>
</dbReference>
<keyword evidence="12" id="KW-1185">Reference proteome</keyword>
<protein>
    <submittedName>
        <fullName evidence="13">Glucan endo-1,3-beta-glucosidase 3</fullName>
    </submittedName>
</protein>
<feature type="signal peptide" evidence="10">
    <location>
        <begin position="1"/>
        <end position="25"/>
    </location>
</feature>
<evidence type="ECO:0000259" key="11">
    <source>
        <dbReference type="SMART" id="SM00768"/>
    </source>
</evidence>
<evidence type="ECO:0000256" key="8">
    <source>
        <dbReference type="ARBA" id="ARBA00023288"/>
    </source>
</evidence>
<dbReference type="GeneID" id="108849235"/>
<dbReference type="Proteomes" id="UP000504610">
    <property type="component" value="Chromosome 4"/>
</dbReference>
<keyword evidence="9" id="KW-0812">Transmembrane</keyword>
<keyword evidence="7" id="KW-0325">Glycoprotein</keyword>
<dbReference type="InterPro" id="IPR044788">
    <property type="entry name" value="X8_dom_prot"/>
</dbReference>
<comment type="subcellular location">
    <subcellularLocation>
        <location evidence="1">Cell membrane</location>
        <topology evidence="1">Lipid-anchor</topology>
        <topology evidence="1">GPI-anchor</topology>
    </subcellularLocation>
</comment>
<dbReference type="AlphaFoldDB" id="A0A6J0N0R9"/>
<keyword evidence="8" id="KW-0449">Lipoprotein</keyword>
<dbReference type="RefSeq" id="XP_018478277.1">
    <property type="nucleotide sequence ID" value="XM_018622775.2"/>
</dbReference>
<feature type="transmembrane region" description="Helical" evidence="9">
    <location>
        <begin position="209"/>
        <end position="230"/>
    </location>
</feature>
<gene>
    <name evidence="13" type="primary">LOC108849235</name>
</gene>
<dbReference type="SMART" id="SM00768">
    <property type="entry name" value="X8"/>
    <property type="match status" value="1"/>
</dbReference>
<evidence type="ECO:0000256" key="9">
    <source>
        <dbReference type="SAM" id="Phobius"/>
    </source>
</evidence>
<dbReference type="PANTHER" id="PTHR31044">
    <property type="entry name" value="BETA-1,3 GLUCANASE"/>
    <property type="match status" value="1"/>
</dbReference>
<proteinExistence type="predicted"/>
<dbReference type="FunFam" id="1.20.58.1040:FF:000001">
    <property type="entry name" value="Glucan endo-1,3-beta-glucosidase 4"/>
    <property type="match status" value="1"/>
</dbReference>
<evidence type="ECO:0000256" key="6">
    <source>
        <dbReference type="ARBA" id="ARBA00023157"/>
    </source>
</evidence>
<keyword evidence="9" id="KW-1133">Transmembrane helix</keyword>
<keyword evidence="6" id="KW-1015">Disulfide bond</keyword>
<dbReference type="InterPro" id="IPR012946">
    <property type="entry name" value="X8"/>
</dbReference>
<dbReference type="Gene3D" id="1.20.58.1040">
    <property type="match status" value="1"/>
</dbReference>
<evidence type="ECO:0000256" key="7">
    <source>
        <dbReference type="ARBA" id="ARBA00023180"/>
    </source>
</evidence>
<feature type="domain" description="X8" evidence="11">
    <location>
        <begin position="82"/>
        <end position="166"/>
    </location>
</feature>
<keyword evidence="5 9" id="KW-0472">Membrane</keyword>
<reference evidence="12" key="1">
    <citation type="journal article" date="2019" name="Database">
        <title>The radish genome database (RadishGD): an integrated information resource for radish genomics.</title>
        <authorList>
            <person name="Yu H.J."/>
            <person name="Baek S."/>
            <person name="Lee Y.J."/>
            <person name="Cho A."/>
            <person name="Mun J.H."/>
        </authorList>
    </citation>
    <scope>NUCLEOTIDE SEQUENCE [LARGE SCALE GENOMIC DNA]</scope>
    <source>
        <strain evidence="12">cv. WK10039</strain>
    </source>
</reference>
<evidence type="ECO:0000256" key="4">
    <source>
        <dbReference type="ARBA" id="ARBA00022729"/>
    </source>
</evidence>
<keyword evidence="2" id="KW-1003">Cell membrane</keyword>
<dbReference type="GO" id="GO:0009506">
    <property type="term" value="C:plasmodesma"/>
    <property type="evidence" value="ECO:0007669"/>
    <property type="project" value="UniProtKB-ARBA"/>
</dbReference>
<sequence>MGKGFRLVTSLLLLLLFFVFPGTKASTEPIEEEKDITTPLATNPTTSVPTVVPNSDSDASAVVTTPLTVPSPPRVAAHPGESWCVARENAPKLALQAALDYACGIGGADCSEIQEGGKCYNPNSLIAHASFAFNSYYQKNPIPSSCNFGGSAVTISGDPSVGSCHFPSTSTNESTLNVSEDGLGLFGRIPSHPTPKPEASSSSSRTFSYLYFHSHLLCFWFCFYIMFLWWY</sequence>
<evidence type="ECO:0000256" key="5">
    <source>
        <dbReference type="ARBA" id="ARBA00023136"/>
    </source>
</evidence>
<accession>A0A6J0N0R9</accession>
<dbReference type="OrthoDB" id="1073427at2759"/>
<feature type="chain" id="PRO_5026666899" evidence="10">
    <location>
        <begin position="26"/>
        <end position="231"/>
    </location>
</feature>
<evidence type="ECO:0000256" key="2">
    <source>
        <dbReference type="ARBA" id="ARBA00022475"/>
    </source>
</evidence>
<evidence type="ECO:0000256" key="3">
    <source>
        <dbReference type="ARBA" id="ARBA00022622"/>
    </source>
</evidence>
<organism evidence="12 13">
    <name type="scientific">Raphanus sativus</name>
    <name type="common">Radish</name>
    <name type="synonym">Raphanus raphanistrum var. sativus</name>
    <dbReference type="NCBI Taxonomy" id="3726"/>
    <lineage>
        <taxon>Eukaryota</taxon>
        <taxon>Viridiplantae</taxon>
        <taxon>Streptophyta</taxon>
        <taxon>Embryophyta</taxon>
        <taxon>Tracheophyta</taxon>
        <taxon>Spermatophyta</taxon>
        <taxon>Magnoliopsida</taxon>
        <taxon>eudicotyledons</taxon>
        <taxon>Gunneridae</taxon>
        <taxon>Pentapetalae</taxon>
        <taxon>rosids</taxon>
        <taxon>malvids</taxon>
        <taxon>Brassicales</taxon>
        <taxon>Brassicaceae</taxon>
        <taxon>Brassiceae</taxon>
        <taxon>Raphanus</taxon>
    </lineage>
</organism>
<reference evidence="13" key="2">
    <citation type="submission" date="2025-08" db="UniProtKB">
        <authorList>
            <consortium name="RefSeq"/>
        </authorList>
    </citation>
    <scope>IDENTIFICATION</scope>
    <source>
        <tissue evidence="13">Leaf</tissue>
    </source>
</reference>
<name>A0A6J0N0R9_RAPSA</name>
<evidence type="ECO:0000313" key="12">
    <source>
        <dbReference type="Proteomes" id="UP000504610"/>
    </source>
</evidence>
<dbReference type="KEGG" id="rsz:108849235"/>
<dbReference type="GO" id="GO:0098552">
    <property type="term" value="C:side of membrane"/>
    <property type="evidence" value="ECO:0007669"/>
    <property type="project" value="UniProtKB-KW"/>
</dbReference>